<dbReference type="AlphaFoldDB" id="A0A0A8Y7M7"/>
<evidence type="ECO:0000313" key="1">
    <source>
        <dbReference type="EMBL" id="JAD22146.1"/>
    </source>
</evidence>
<sequence>MALMLLLTFFVVGGVLVSVAFTVCTLAINAHKGATPFT</sequence>
<proteinExistence type="predicted"/>
<protein>
    <submittedName>
        <fullName evidence="1">Uncharacterized protein</fullName>
    </submittedName>
</protein>
<reference evidence="1" key="2">
    <citation type="journal article" date="2015" name="Data Brief">
        <title>Shoot transcriptome of the giant reed, Arundo donax.</title>
        <authorList>
            <person name="Barrero R.A."/>
            <person name="Guerrero F.D."/>
            <person name="Moolhuijzen P."/>
            <person name="Goolsby J.A."/>
            <person name="Tidwell J."/>
            <person name="Bellgard S.E."/>
            <person name="Bellgard M.I."/>
        </authorList>
    </citation>
    <scope>NUCLEOTIDE SEQUENCE</scope>
    <source>
        <tissue evidence="1">Shoot tissue taken approximately 20 cm above the soil surface</tissue>
    </source>
</reference>
<organism evidence="1">
    <name type="scientific">Arundo donax</name>
    <name type="common">Giant reed</name>
    <name type="synonym">Donax arundinaceus</name>
    <dbReference type="NCBI Taxonomy" id="35708"/>
    <lineage>
        <taxon>Eukaryota</taxon>
        <taxon>Viridiplantae</taxon>
        <taxon>Streptophyta</taxon>
        <taxon>Embryophyta</taxon>
        <taxon>Tracheophyta</taxon>
        <taxon>Spermatophyta</taxon>
        <taxon>Magnoliopsida</taxon>
        <taxon>Liliopsida</taxon>
        <taxon>Poales</taxon>
        <taxon>Poaceae</taxon>
        <taxon>PACMAD clade</taxon>
        <taxon>Arundinoideae</taxon>
        <taxon>Arundineae</taxon>
        <taxon>Arundo</taxon>
    </lineage>
</organism>
<dbReference type="EMBL" id="GBRH01275749">
    <property type="protein sequence ID" value="JAD22146.1"/>
    <property type="molecule type" value="Transcribed_RNA"/>
</dbReference>
<name>A0A0A8Y7M7_ARUDO</name>
<accession>A0A0A8Y7M7</accession>
<reference evidence="1" key="1">
    <citation type="submission" date="2014-09" db="EMBL/GenBank/DDBJ databases">
        <authorList>
            <person name="Magalhaes I.L.F."/>
            <person name="Oliveira U."/>
            <person name="Santos F.R."/>
            <person name="Vidigal T.H.D.A."/>
            <person name="Brescovit A.D."/>
            <person name="Santos A.J."/>
        </authorList>
    </citation>
    <scope>NUCLEOTIDE SEQUENCE</scope>
    <source>
        <tissue evidence="1">Shoot tissue taken approximately 20 cm above the soil surface</tissue>
    </source>
</reference>